<feature type="region of interest" description="Disordered" evidence="1">
    <location>
        <begin position="157"/>
        <end position="205"/>
    </location>
</feature>
<evidence type="ECO:0000256" key="1">
    <source>
        <dbReference type="SAM" id="MobiDB-lite"/>
    </source>
</evidence>
<proteinExistence type="predicted"/>
<feature type="region of interest" description="Disordered" evidence="1">
    <location>
        <begin position="230"/>
        <end position="269"/>
    </location>
</feature>
<gene>
    <name evidence="2" type="ORF">HDK90DRAFT_507916</name>
</gene>
<protein>
    <submittedName>
        <fullName evidence="2">Uncharacterized protein</fullName>
    </submittedName>
</protein>
<evidence type="ECO:0000313" key="2">
    <source>
        <dbReference type="EMBL" id="KAK8244167.1"/>
    </source>
</evidence>
<dbReference type="InterPro" id="IPR037830">
    <property type="entry name" value="ZZZ3"/>
</dbReference>
<feature type="region of interest" description="Disordered" evidence="1">
    <location>
        <begin position="1"/>
        <end position="65"/>
    </location>
</feature>
<name>A0ABR1YZQ1_9PEZI</name>
<dbReference type="EMBL" id="JBBWRZ010000002">
    <property type="protein sequence ID" value="KAK8244167.1"/>
    <property type="molecule type" value="Genomic_DNA"/>
</dbReference>
<dbReference type="PANTHER" id="PTHR22705:SF0">
    <property type="entry name" value="ZZ-TYPE ZINC FINGER-CONTAINING PROTEIN 3"/>
    <property type="match status" value="1"/>
</dbReference>
<comment type="caution">
    <text evidence="2">The sequence shown here is derived from an EMBL/GenBank/DDBJ whole genome shotgun (WGS) entry which is preliminary data.</text>
</comment>
<feature type="compositionally biased region" description="Pro residues" evidence="1">
    <location>
        <begin position="54"/>
        <end position="63"/>
    </location>
</feature>
<feature type="compositionally biased region" description="Acidic residues" evidence="1">
    <location>
        <begin position="175"/>
        <end position="184"/>
    </location>
</feature>
<evidence type="ECO:0000313" key="3">
    <source>
        <dbReference type="Proteomes" id="UP001492380"/>
    </source>
</evidence>
<dbReference type="Proteomes" id="UP001492380">
    <property type="component" value="Unassembled WGS sequence"/>
</dbReference>
<reference evidence="2 3" key="1">
    <citation type="submission" date="2024-04" db="EMBL/GenBank/DDBJ databases">
        <title>Phyllosticta paracitricarpa is synonymous to the EU quarantine fungus P. citricarpa based on phylogenomic analyses.</title>
        <authorList>
            <consortium name="Lawrence Berkeley National Laboratory"/>
            <person name="Van Ingen-Buijs V.A."/>
            <person name="Van Westerhoven A.C."/>
            <person name="Haridas S."/>
            <person name="Skiadas P."/>
            <person name="Martin F."/>
            <person name="Groenewald J.Z."/>
            <person name="Crous P.W."/>
            <person name="Seidl M.F."/>
        </authorList>
    </citation>
    <scope>NUCLEOTIDE SEQUENCE [LARGE SCALE GENOMIC DNA]</scope>
    <source>
        <strain evidence="2 3">CBS 123374</strain>
    </source>
</reference>
<sequence length="269" mass="29673">MPPALDFAFASQDKARNDSTVSPLQIPPKPPTEHTHPPETPFARHSTTNRHVPDSPPRPPVSPITPVATIAQLAPTDQADRVIPPPAVEFIPQPPSKPIEESENLDAIALRSAIALLQIQRDRSKKDIQTLQRIKNAAVAEPEAFVEELKSGRLKPKREKNDILGPTLSGLDSIIDSDQDDSDDEARSPTSGPPPPKFGPVPEAQNVFRCPPINWDKYHVVGESLDKIHIDQRQRPVHHIAAPYSPFTDRIHPQNTTPSQPRRVSKKPG</sequence>
<accession>A0ABR1YZQ1</accession>
<dbReference type="PANTHER" id="PTHR22705">
    <property type="entry name" value="ZINC FINGER, ZZ DOMAIN CONTAINING 3"/>
    <property type="match status" value="1"/>
</dbReference>
<organism evidence="2 3">
    <name type="scientific">Phyllosticta capitalensis</name>
    <dbReference type="NCBI Taxonomy" id="121624"/>
    <lineage>
        <taxon>Eukaryota</taxon>
        <taxon>Fungi</taxon>
        <taxon>Dikarya</taxon>
        <taxon>Ascomycota</taxon>
        <taxon>Pezizomycotina</taxon>
        <taxon>Dothideomycetes</taxon>
        <taxon>Dothideomycetes incertae sedis</taxon>
        <taxon>Botryosphaeriales</taxon>
        <taxon>Phyllostictaceae</taxon>
        <taxon>Phyllosticta</taxon>
    </lineage>
</organism>
<feature type="compositionally biased region" description="Polar residues" evidence="1">
    <location>
        <begin position="253"/>
        <end position="262"/>
    </location>
</feature>
<keyword evidence="3" id="KW-1185">Reference proteome</keyword>